<dbReference type="Gene3D" id="2.10.260.10">
    <property type="match status" value="1"/>
</dbReference>
<feature type="domain" description="SpoVT-AbrB" evidence="2">
    <location>
        <begin position="5"/>
        <end position="51"/>
    </location>
</feature>
<dbReference type="SUPFAM" id="SSF89447">
    <property type="entry name" value="AbrB/MazE/MraZ-like"/>
    <property type="match status" value="1"/>
</dbReference>
<reference evidence="3 4" key="1">
    <citation type="submission" date="2018-07" db="EMBL/GenBank/DDBJ databases">
        <title>Lottiidibacillus patelloidae gen. nov., sp. nov., isolated from the intestinal tract of a marine limpet and the reclassification of B. taeanensis BH030017T, B. algicola KMM 3737T and B. hwajinpoensis SW-72T as genus Lottiidibacillus.</title>
        <authorList>
            <person name="Liu R."/>
            <person name="Huang Z."/>
        </authorList>
    </citation>
    <scope>NUCLEOTIDE SEQUENCE [LARGE SCALE GENOMIC DNA]</scope>
    <source>
        <strain evidence="3 4">BH030017</strain>
    </source>
</reference>
<dbReference type="Proteomes" id="UP000253314">
    <property type="component" value="Unassembled WGS sequence"/>
</dbReference>
<dbReference type="Pfam" id="PF04014">
    <property type="entry name" value="MazE_antitoxin"/>
    <property type="match status" value="1"/>
</dbReference>
<keyword evidence="4" id="KW-1185">Reference proteome</keyword>
<dbReference type="PANTHER" id="PTHR36432:SF1">
    <property type="entry name" value="STAGE V SPORULATION PROTEIN T"/>
    <property type="match status" value="1"/>
</dbReference>
<protein>
    <submittedName>
        <fullName evidence="3">AbrB family transcriptional regulator</fullName>
    </submittedName>
</protein>
<dbReference type="SMART" id="SM00966">
    <property type="entry name" value="SpoVT_AbrB"/>
    <property type="match status" value="1"/>
</dbReference>
<dbReference type="GO" id="GO:0003677">
    <property type="term" value="F:DNA binding"/>
    <property type="evidence" value="ECO:0007669"/>
    <property type="project" value="UniProtKB-UniRule"/>
</dbReference>
<evidence type="ECO:0000313" key="3">
    <source>
        <dbReference type="EMBL" id="RBW68047.1"/>
    </source>
</evidence>
<dbReference type="PROSITE" id="PS51740">
    <property type="entry name" value="SPOVT_ABRB"/>
    <property type="match status" value="1"/>
</dbReference>
<evidence type="ECO:0000259" key="2">
    <source>
        <dbReference type="PROSITE" id="PS51740"/>
    </source>
</evidence>
<dbReference type="OrthoDB" id="9782993at2"/>
<accession>A0A366XQ57</accession>
<dbReference type="EMBL" id="QOCW01000026">
    <property type="protein sequence ID" value="RBW68047.1"/>
    <property type="molecule type" value="Genomic_DNA"/>
</dbReference>
<evidence type="ECO:0000313" key="4">
    <source>
        <dbReference type="Proteomes" id="UP000253314"/>
    </source>
</evidence>
<proteinExistence type="predicted"/>
<comment type="caution">
    <text evidence="3">The sequence shown here is derived from an EMBL/GenBank/DDBJ whole genome shotgun (WGS) entry which is preliminary data.</text>
</comment>
<dbReference type="RefSeq" id="WP_113807663.1">
    <property type="nucleotide sequence ID" value="NZ_QOCW01000026.1"/>
</dbReference>
<dbReference type="PANTHER" id="PTHR36432">
    <property type="match status" value="1"/>
</dbReference>
<dbReference type="AlphaFoldDB" id="A0A366XQ57"/>
<name>A0A366XQ57_9BACI</name>
<sequence>MKSTGIVRKIDDLGRIVIPKSIRKHLDIEVKDPIEIFLDTDKIVLRKYFGSEICIFCGSGKDVLTFKQKHICKSCTAEIEVTHTENVSAR</sequence>
<evidence type="ECO:0000256" key="1">
    <source>
        <dbReference type="PROSITE-ProRule" id="PRU01076"/>
    </source>
</evidence>
<keyword evidence="1" id="KW-0238">DNA-binding</keyword>
<dbReference type="InterPro" id="IPR007159">
    <property type="entry name" value="SpoVT-AbrB_dom"/>
</dbReference>
<gene>
    <name evidence="3" type="ORF">DS031_19110</name>
</gene>
<dbReference type="NCBIfam" id="TIGR01439">
    <property type="entry name" value="lp_hng_hel_AbrB"/>
    <property type="match status" value="1"/>
</dbReference>
<dbReference type="InterPro" id="IPR037914">
    <property type="entry name" value="SpoVT-AbrB_sf"/>
</dbReference>
<dbReference type="InterPro" id="IPR052731">
    <property type="entry name" value="B_subtilis_Trans_State_Reg"/>
</dbReference>
<organism evidence="3 4">
    <name type="scientific">Bacillus taeanensis</name>
    <dbReference type="NCBI Taxonomy" id="273032"/>
    <lineage>
        <taxon>Bacteria</taxon>
        <taxon>Bacillati</taxon>
        <taxon>Bacillota</taxon>
        <taxon>Bacilli</taxon>
        <taxon>Bacillales</taxon>
        <taxon>Bacillaceae</taxon>
        <taxon>Bacillus</taxon>
    </lineage>
</organism>